<dbReference type="RefSeq" id="WP_307561910.1">
    <property type="nucleotide sequence ID" value="NZ_JAUSQU010000001.1"/>
</dbReference>
<reference evidence="2 3" key="1">
    <citation type="submission" date="2023-07" db="EMBL/GenBank/DDBJ databases">
        <title>Sequencing the genomes of 1000 actinobacteria strains.</title>
        <authorList>
            <person name="Klenk H.-P."/>
        </authorList>
    </citation>
    <scope>NUCLEOTIDE SEQUENCE [LARGE SCALE GENOMIC DNA]</scope>
    <source>
        <strain evidence="2 3">DSM 46740</strain>
    </source>
</reference>
<comment type="caution">
    <text evidence="2">The sequence shown here is derived from an EMBL/GenBank/DDBJ whole genome shotgun (WGS) entry which is preliminary data.</text>
</comment>
<organism evidence="2 3">
    <name type="scientific">Streptosporangium lutulentum</name>
    <dbReference type="NCBI Taxonomy" id="1461250"/>
    <lineage>
        <taxon>Bacteria</taxon>
        <taxon>Bacillati</taxon>
        <taxon>Actinomycetota</taxon>
        <taxon>Actinomycetes</taxon>
        <taxon>Streptosporangiales</taxon>
        <taxon>Streptosporangiaceae</taxon>
        <taxon>Streptosporangium</taxon>
    </lineage>
</organism>
<dbReference type="InterPro" id="IPR012551">
    <property type="entry name" value="DUF1707_SHOCT-like"/>
</dbReference>
<dbReference type="PANTHER" id="PTHR40763:SF5">
    <property type="entry name" value="MEMBRANE PROTEIN"/>
    <property type="match status" value="1"/>
</dbReference>
<evidence type="ECO:0000313" key="2">
    <source>
        <dbReference type="EMBL" id="MDP9845901.1"/>
    </source>
</evidence>
<feature type="domain" description="DUF1707" evidence="1">
    <location>
        <begin position="14"/>
        <end position="66"/>
    </location>
</feature>
<sequence length="198" mass="21332">MTAESPEPLHRGELRVSHADREAVVERLSEAAAEGRIDLTELDTRLEQALNARTYADLAPLTADLPPAVALDPGQPLTLKGGFHGAERVGRWRVPSKITAYGGMAGVKLDFTRTDCRLPEVEVEAHGQMAGVTIVIPEGWAAETTGMDPGLGGLRDKTTPDRLSGTPLIRLVGTGGPAGVVIRHPNGLERRRLRRDKR</sequence>
<proteinExistence type="predicted"/>
<dbReference type="Proteomes" id="UP001225356">
    <property type="component" value="Unassembled WGS sequence"/>
</dbReference>
<evidence type="ECO:0000259" key="1">
    <source>
        <dbReference type="Pfam" id="PF08044"/>
    </source>
</evidence>
<evidence type="ECO:0000313" key="3">
    <source>
        <dbReference type="Proteomes" id="UP001225356"/>
    </source>
</evidence>
<dbReference type="PANTHER" id="PTHR40763">
    <property type="entry name" value="MEMBRANE PROTEIN-RELATED"/>
    <property type="match status" value="1"/>
</dbReference>
<gene>
    <name evidence="2" type="ORF">J2853_005112</name>
</gene>
<dbReference type="EMBL" id="JAUSQU010000001">
    <property type="protein sequence ID" value="MDP9845901.1"/>
    <property type="molecule type" value="Genomic_DNA"/>
</dbReference>
<dbReference type="Pfam" id="PF08044">
    <property type="entry name" value="DUF1707"/>
    <property type="match status" value="1"/>
</dbReference>
<protein>
    <recommendedName>
        <fullName evidence="1">DUF1707 domain-containing protein</fullName>
    </recommendedName>
</protein>
<accession>A0ABT9QHP5</accession>
<keyword evidence="3" id="KW-1185">Reference proteome</keyword>
<name>A0ABT9QHP5_9ACTN</name>